<evidence type="ECO:0000313" key="1">
    <source>
        <dbReference type="EMBL" id="QOW44762.1"/>
    </source>
</evidence>
<sequence>MNFNCSLKPLKSLSIVFSLCAVLSACQKPEPEMAVETKEAPKSEKVQPDLTLICENLKKEMLAMNAQRTALAIEQVNQDIRLCLPLMAWDEQKELIDLSNQMYKQFLKIERTATQQLAFESYALGKSDYPTIQQNHFEQLNIRDQYLIRHQGQAYIELVDQGPKQIFYRRNPQYLAKVFAPYLPEAERVFIEHLAEQNGQLLLQNQKLNITPSEIVQRAIFWESYIQSYPKSHYLKDAQYLAQTYQALLFKGLETSPVSEQYIDASDISASVWLEIEALSQQNDSTLAKQAHKFVEYINMTPEQRLEKIVLPASQYNQVKNDPHQLAVAQLNQFLNLKNVSLTPKSRDCFNDSICMSPDN</sequence>
<evidence type="ECO:0000313" key="2">
    <source>
        <dbReference type="Proteomes" id="UP000593966"/>
    </source>
</evidence>
<dbReference type="RefSeq" id="WP_180044931.1">
    <property type="nucleotide sequence ID" value="NZ_CP048659.1"/>
</dbReference>
<reference evidence="1 2" key="1">
    <citation type="submission" date="2020-02" db="EMBL/GenBank/DDBJ databases">
        <title>Tigecycline-resistant Acinetobacter species from pigs and migratory birds.</title>
        <authorList>
            <person name="Chen C."/>
            <person name="Sun J."/>
            <person name="Liao X.-P."/>
            <person name="Liu Y.-H."/>
        </authorList>
    </citation>
    <scope>NUCLEOTIDE SEQUENCE [LARGE SCALE GENOMIC DNA]</scope>
    <source>
        <strain evidence="1 2">YH12207_T</strain>
    </source>
</reference>
<keyword evidence="2" id="KW-1185">Reference proteome</keyword>
<dbReference type="Proteomes" id="UP000593966">
    <property type="component" value="Chromosome"/>
</dbReference>
<proteinExistence type="predicted"/>
<gene>
    <name evidence="1" type="ORF">G0028_01945</name>
</gene>
<dbReference type="AlphaFoldDB" id="A0A7S6VU56"/>
<name>A0A7S6VU56_9GAMM</name>
<protein>
    <submittedName>
        <fullName evidence="1">Uncharacterized protein</fullName>
    </submittedName>
</protein>
<accession>A0A7S6VU56</accession>
<organism evidence="1 2">
    <name type="scientific">Acinetobacter piscicola</name>
    <dbReference type="NCBI Taxonomy" id="2006115"/>
    <lineage>
        <taxon>Bacteria</taxon>
        <taxon>Pseudomonadati</taxon>
        <taxon>Pseudomonadota</taxon>
        <taxon>Gammaproteobacteria</taxon>
        <taxon>Moraxellales</taxon>
        <taxon>Moraxellaceae</taxon>
        <taxon>Acinetobacter</taxon>
    </lineage>
</organism>
<dbReference type="EMBL" id="CP048659">
    <property type="protein sequence ID" value="QOW44762.1"/>
    <property type="molecule type" value="Genomic_DNA"/>
</dbReference>